<keyword evidence="6 15" id="KW-0436">Ligase</keyword>
<comment type="function">
    <text evidence="13 15">Catalyzes the attachment of isoleucine to tRNA(Ile). As IleRS can inadvertently accommodate and process structurally similar amino acids such as valine, to avoid such errors it has two additional distinct tRNA(Ile)-dependent editing activities. One activity is designated as 'pretransfer' editing and involves the hydrolysis of activated Val-AMP. The other activity is designated 'posttransfer' editing and involves deacylation of mischarged Val-tRNA(Ile).</text>
</comment>
<evidence type="ECO:0000259" key="17">
    <source>
        <dbReference type="Pfam" id="PF08264"/>
    </source>
</evidence>
<keyword evidence="5 15" id="KW-0963">Cytoplasm</keyword>
<sequence>MSRRPVDPNQSFPALEEAILERWRERDVFRESLRRREGAEPWVFYEGPPTANGRPGSHHVLARAFKDIYPRFQTMRGRLVERKGGWDCHGLPVEIAVERDLGLQSKAEIEAYGIAEFNQRCRDSVFEYLEDWSRLTERIGYWVDLDDAYRTLDDSFIEQVWGAIRAIADRDLLYEGHRVVPYCPRCGTALSSHEVAQGYQDDVDVSAFVRFPVLDAGDSALQPGDALLAWTTTPWTLPSNAALAVHPDLEYVRARVGGRPRDGERGSAPVDGGEVVVLAAALLDRVVPTTKTGGDGTPVPNGTTVEILETLTGAQLAGARYAPPFSFIAPEEWGPRGNTVLEAGFVTADDGTGIVHTAVAFGADDYALGLEAGLTVVNPVKLDGSYDERISGYAGRQVKDADRDLVEDLRASGALWLARDYEHSYPHCWRCGTALLYYAKPSWYIATSKIRDQLVAANEQVTWHPEHVKDGRFGKWLEGNVDWALSRERYWGTPLPVWRCDGEGCEHLHCIGSFAELERLSGRELSDPHRPYVDDITFACAQPGCDGGTMRRVPEVIDVWFDSGSMPFAQHGQSLEATREQGRWPADYICEAQDQTRGWFYSLMAISVLLQQPAAAGAPLDGTVRATALTAAEHLTAGDGRDPHPPYEDVVCLGLILDAEGQKMSKSRGNIVVPWDVIDRYGADAFRWYFFTSKQPWDGYRFSTEAIGEGVRLFLRTLWNTYGFLVMYENAAAGTDGAAPATAGDPDPEAPGALMDRWIRSRLAATVQEVGQRLEAFDATFAGRAIAAFVDDLSNWYVRRSRRRFWDGDPAALATLRECLVTVAKLLAPFTPFVADELYDNLDGSEPSVHVTDWPVVRDPAHPADADGRDDALAPRDEELERAMEIARETVQLGLGARGQSKLKVRQPLHEAVVVAADREREAIERLGEIVRDELNVHQLRFVDDADELGSYEIKPNYRTLGRRFGKAMPQAAAAIEGLDAAHAAATVRAGGSVGINVDGHEHELTEDDLILRMEPLAGYQLERDGSHAVALELAIDDDLRREGLAREVVHAIQAARKGAGLEITDRIHLTLDGDEELLAAARAHQPYVTGETLTEALEYGPIGPTSHGSHDAEIEDLLLRVGVARA</sequence>
<dbReference type="OrthoDB" id="9810365at2"/>
<evidence type="ECO:0000256" key="3">
    <source>
        <dbReference type="ARBA" id="ARBA00007078"/>
    </source>
</evidence>
<dbReference type="SUPFAM" id="SSF47323">
    <property type="entry name" value="Anticodon-binding domain of a subclass of class I aminoacyl-tRNA synthetases"/>
    <property type="match status" value="1"/>
</dbReference>
<dbReference type="InterPro" id="IPR002301">
    <property type="entry name" value="Ile-tRNA-ligase"/>
</dbReference>
<reference evidence="18 19" key="1">
    <citation type="journal article" date="2013" name="Biodegradation">
        <title>Quantitative proteomic analysis of ibuprofen-degrading Patulibacter sp. strain I11.</title>
        <authorList>
            <person name="Almeida B."/>
            <person name="Kjeldal H."/>
            <person name="Lolas I."/>
            <person name="Knudsen A.D."/>
            <person name="Carvalho G."/>
            <person name="Nielsen K.L."/>
            <person name="Barreto Crespo M.T."/>
            <person name="Stensballe A."/>
            <person name="Nielsen J.L."/>
        </authorList>
    </citation>
    <scope>NUCLEOTIDE SEQUENCE [LARGE SCALE GENOMIC DNA]</scope>
    <source>
        <strain evidence="18 19">I11</strain>
    </source>
</reference>
<keyword evidence="10 15" id="KW-0067">ATP-binding</keyword>
<feature type="binding site" evidence="15">
    <location>
        <position position="666"/>
    </location>
    <ligand>
        <name>ATP</name>
        <dbReference type="ChEBI" id="CHEBI:30616"/>
    </ligand>
</feature>
<dbReference type="PANTHER" id="PTHR42780:SF1">
    <property type="entry name" value="ISOLEUCINE--TRNA LIGASE, CYTOPLASMIC"/>
    <property type="match status" value="1"/>
</dbReference>
<comment type="domain">
    <text evidence="15">IleRS has two distinct active sites: one for aminoacylation and one for editing. The misactivated valine is translocated from the active site to the editing site, which sterically excludes the correctly activated isoleucine. The single editing site contains two valyl binding pockets, one specific for each substrate (Val-AMP or Val-tRNA(Ile)).</text>
</comment>
<dbReference type="InterPro" id="IPR009008">
    <property type="entry name" value="Val/Leu/Ile-tRNA-synth_edit"/>
</dbReference>
<dbReference type="PRINTS" id="PR00984">
    <property type="entry name" value="TRNASYNTHILE"/>
</dbReference>
<evidence type="ECO:0000256" key="1">
    <source>
        <dbReference type="ARBA" id="ARBA00001947"/>
    </source>
</evidence>
<evidence type="ECO:0000256" key="5">
    <source>
        <dbReference type="ARBA" id="ARBA00022490"/>
    </source>
</evidence>
<evidence type="ECO:0000256" key="11">
    <source>
        <dbReference type="ARBA" id="ARBA00022917"/>
    </source>
</evidence>
<dbReference type="CDD" id="cd07961">
    <property type="entry name" value="Anticodon_Ia_Ile_ABEc"/>
    <property type="match status" value="1"/>
</dbReference>
<dbReference type="RefSeq" id="WP_007573635.1">
    <property type="nucleotide sequence ID" value="NZ_AGUD01000119.1"/>
</dbReference>
<dbReference type="Gene3D" id="3.90.740.10">
    <property type="entry name" value="Valyl/Leucyl/Isoleucyl-tRNA synthetase, editing domain"/>
    <property type="match status" value="1"/>
</dbReference>
<evidence type="ECO:0000256" key="9">
    <source>
        <dbReference type="ARBA" id="ARBA00022833"/>
    </source>
</evidence>
<comment type="cofactor">
    <cofactor evidence="1 15">
        <name>Zn(2+)</name>
        <dbReference type="ChEBI" id="CHEBI:29105"/>
    </cofactor>
</comment>
<keyword evidence="11 15" id="KW-0648">Protein biosynthesis</keyword>
<dbReference type="PATRIC" id="fig|1097667.3.peg.1803"/>
<dbReference type="GO" id="GO:0005737">
    <property type="term" value="C:cytoplasm"/>
    <property type="evidence" value="ECO:0007669"/>
    <property type="project" value="UniProtKB-SubCell"/>
</dbReference>
<keyword evidence="8 15" id="KW-0547">Nucleotide-binding</keyword>
<feature type="short sequence motif" description="'KMSKS' region" evidence="15">
    <location>
        <begin position="663"/>
        <end position="667"/>
    </location>
</feature>
<feature type="domain" description="Aminoacyl-tRNA synthetase class Ia" evidence="16">
    <location>
        <begin position="19"/>
        <end position="694"/>
    </location>
</feature>
<evidence type="ECO:0000313" key="19">
    <source>
        <dbReference type="Proteomes" id="UP000005143"/>
    </source>
</evidence>
<evidence type="ECO:0000256" key="14">
    <source>
        <dbReference type="ARBA" id="ARBA00048359"/>
    </source>
</evidence>
<dbReference type="GO" id="GO:0006428">
    <property type="term" value="P:isoleucyl-tRNA aminoacylation"/>
    <property type="evidence" value="ECO:0007669"/>
    <property type="project" value="UniProtKB-UniRule"/>
</dbReference>
<evidence type="ECO:0000256" key="4">
    <source>
        <dbReference type="ARBA" id="ARBA00011245"/>
    </source>
</evidence>
<evidence type="ECO:0000256" key="8">
    <source>
        <dbReference type="ARBA" id="ARBA00022741"/>
    </source>
</evidence>
<dbReference type="InterPro" id="IPR033709">
    <property type="entry name" value="Anticodon_Ile_ABEc"/>
</dbReference>
<dbReference type="SUPFAM" id="SSF50677">
    <property type="entry name" value="ValRS/IleRS/LeuRS editing domain"/>
    <property type="match status" value="1"/>
</dbReference>
<evidence type="ECO:0000256" key="7">
    <source>
        <dbReference type="ARBA" id="ARBA00022723"/>
    </source>
</evidence>
<organism evidence="18 19">
    <name type="scientific">Patulibacter medicamentivorans</name>
    <dbReference type="NCBI Taxonomy" id="1097667"/>
    <lineage>
        <taxon>Bacteria</taxon>
        <taxon>Bacillati</taxon>
        <taxon>Actinomycetota</taxon>
        <taxon>Thermoleophilia</taxon>
        <taxon>Solirubrobacterales</taxon>
        <taxon>Patulibacteraceae</taxon>
        <taxon>Patulibacter</taxon>
    </lineage>
</organism>
<keyword evidence="19" id="KW-1185">Reference proteome</keyword>
<dbReference type="Gene3D" id="3.40.50.620">
    <property type="entry name" value="HUPs"/>
    <property type="match status" value="2"/>
</dbReference>
<dbReference type="InterPro" id="IPR014729">
    <property type="entry name" value="Rossmann-like_a/b/a_fold"/>
</dbReference>
<feature type="domain" description="Methionyl/Valyl/Leucyl/Isoleucyl-tRNA synthetase anticodon-binding" evidence="17">
    <location>
        <begin position="756"/>
        <end position="911"/>
    </location>
</feature>
<feature type="short sequence motif" description="'HIGH' region" evidence="15">
    <location>
        <begin position="49"/>
        <end position="59"/>
    </location>
</feature>
<dbReference type="InterPro" id="IPR002300">
    <property type="entry name" value="aa-tRNA-synth_Ia"/>
</dbReference>
<dbReference type="InterPro" id="IPR013155">
    <property type="entry name" value="M/V/L/I-tRNA-synth_anticd-bd"/>
</dbReference>
<dbReference type="HAMAP" id="MF_02003">
    <property type="entry name" value="Ile_tRNA_synth_type2"/>
    <property type="match status" value="1"/>
</dbReference>
<evidence type="ECO:0000256" key="13">
    <source>
        <dbReference type="ARBA" id="ARBA00025217"/>
    </source>
</evidence>
<dbReference type="EC" id="6.1.1.5" evidence="15"/>
<dbReference type="Pfam" id="PF00133">
    <property type="entry name" value="tRNA-synt_1"/>
    <property type="match status" value="1"/>
</dbReference>
<evidence type="ECO:0000256" key="6">
    <source>
        <dbReference type="ARBA" id="ARBA00022598"/>
    </source>
</evidence>
<protein>
    <recommendedName>
        <fullName evidence="15">Isoleucine--tRNA ligase</fullName>
        <ecNumber evidence="15">6.1.1.5</ecNumber>
    </recommendedName>
    <alternativeName>
        <fullName evidence="15">Isoleucyl-tRNA synthetase</fullName>
        <shortName evidence="15">IleRS</shortName>
    </alternativeName>
</protein>
<dbReference type="GO" id="GO:0000049">
    <property type="term" value="F:tRNA binding"/>
    <property type="evidence" value="ECO:0007669"/>
    <property type="project" value="InterPro"/>
</dbReference>
<name>H0E4T9_9ACTN</name>
<comment type="similarity">
    <text evidence="3 15">Belongs to the class-I aminoacyl-tRNA synthetase family. IleS type 2 subfamily.</text>
</comment>
<dbReference type="Proteomes" id="UP000005143">
    <property type="component" value="Unassembled WGS sequence"/>
</dbReference>
<dbReference type="GO" id="GO:0002161">
    <property type="term" value="F:aminoacyl-tRNA deacylase activity"/>
    <property type="evidence" value="ECO:0007669"/>
    <property type="project" value="InterPro"/>
</dbReference>
<proteinExistence type="inferred from homology"/>
<evidence type="ECO:0000313" key="18">
    <source>
        <dbReference type="EMBL" id="EHN11307.1"/>
    </source>
</evidence>
<comment type="subunit">
    <text evidence="4 15">Monomer.</text>
</comment>
<dbReference type="FunFam" id="1.10.730.10:FF:000002">
    <property type="entry name" value="Leucine--tRNA ligase"/>
    <property type="match status" value="1"/>
</dbReference>
<comment type="catalytic activity">
    <reaction evidence="14 15">
        <text>tRNA(Ile) + L-isoleucine + ATP = L-isoleucyl-tRNA(Ile) + AMP + diphosphate</text>
        <dbReference type="Rhea" id="RHEA:11060"/>
        <dbReference type="Rhea" id="RHEA-COMP:9666"/>
        <dbReference type="Rhea" id="RHEA-COMP:9695"/>
        <dbReference type="ChEBI" id="CHEBI:30616"/>
        <dbReference type="ChEBI" id="CHEBI:33019"/>
        <dbReference type="ChEBI" id="CHEBI:58045"/>
        <dbReference type="ChEBI" id="CHEBI:78442"/>
        <dbReference type="ChEBI" id="CHEBI:78528"/>
        <dbReference type="ChEBI" id="CHEBI:456215"/>
        <dbReference type="EC" id="6.1.1.5"/>
    </reaction>
</comment>
<dbReference type="Pfam" id="PF08264">
    <property type="entry name" value="Anticodon_1"/>
    <property type="match status" value="1"/>
</dbReference>
<dbReference type="SUPFAM" id="SSF52374">
    <property type="entry name" value="Nucleotidylyl transferase"/>
    <property type="match status" value="1"/>
</dbReference>
<dbReference type="GO" id="GO:0005524">
    <property type="term" value="F:ATP binding"/>
    <property type="evidence" value="ECO:0007669"/>
    <property type="project" value="UniProtKB-UniRule"/>
</dbReference>
<dbReference type="InterPro" id="IPR009080">
    <property type="entry name" value="tRNAsynth_Ia_anticodon-bd"/>
</dbReference>
<evidence type="ECO:0000259" key="16">
    <source>
        <dbReference type="Pfam" id="PF00133"/>
    </source>
</evidence>
<dbReference type="GO" id="GO:0008270">
    <property type="term" value="F:zinc ion binding"/>
    <property type="evidence" value="ECO:0007669"/>
    <property type="project" value="UniProtKB-UniRule"/>
</dbReference>
<dbReference type="EMBL" id="AGUD01000119">
    <property type="protein sequence ID" value="EHN11307.1"/>
    <property type="molecule type" value="Genomic_DNA"/>
</dbReference>
<evidence type="ECO:0000256" key="10">
    <source>
        <dbReference type="ARBA" id="ARBA00022840"/>
    </source>
</evidence>
<keyword evidence="7 15" id="KW-0479">Metal-binding</keyword>
<dbReference type="PANTHER" id="PTHR42780">
    <property type="entry name" value="SOLEUCYL-TRNA SYNTHETASE"/>
    <property type="match status" value="1"/>
</dbReference>
<keyword evidence="12 15" id="KW-0030">Aminoacyl-tRNA synthetase</keyword>
<accession>H0E4T9</accession>
<dbReference type="AlphaFoldDB" id="H0E4T9"/>
<dbReference type="NCBIfam" id="TIGR00392">
    <property type="entry name" value="ileS"/>
    <property type="match status" value="1"/>
</dbReference>
<dbReference type="Gene3D" id="1.10.730.10">
    <property type="entry name" value="Isoleucyl-tRNA Synthetase, Domain 1"/>
    <property type="match status" value="1"/>
</dbReference>
<evidence type="ECO:0000256" key="15">
    <source>
        <dbReference type="HAMAP-Rule" id="MF_02003"/>
    </source>
</evidence>
<comment type="caution">
    <text evidence="18">The sequence shown here is derived from an EMBL/GenBank/DDBJ whole genome shotgun (WGS) entry which is preliminary data.</text>
</comment>
<keyword evidence="9 15" id="KW-0862">Zinc</keyword>
<dbReference type="InterPro" id="IPR023586">
    <property type="entry name" value="Ile-tRNA-ligase_type2"/>
</dbReference>
<dbReference type="FunFam" id="3.40.50.620:FF:000063">
    <property type="entry name" value="Isoleucine--tRNA ligase"/>
    <property type="match status" value="1"/>
</dbReference>
<evidence type="ECO:0000256" key="12">
    <source>
        <dbReference type="ARBA" id="ARBA00023146"/>
    </source>
</evidence>
<comment type="subcellular location">
    <subcellularLocation>
        <location evidence="2 15">Cytoplasm</location>
    </subcellularLocation>
</comment>
<evidence type="ECO:0000256" key="2">
    <source>
        <dbReference type="ARBA" id="ARBA00004496"/>
    </source>
</evidence>
<gene>
    <name evidence="15" type="primary">ileS</name>
    <name evidence="18" type="ORF">PAI11_18200</name>
</gene>
<dbReference type="GO" id="GO:0004822">
    <property type="term" value="F:isoleucine-tRNA ligase activity"/>
    <property type="evidence" value="ECO:0007669"/>
    <property type="project" value="UniProtKB-UniRule"/>
</dbReference>
<dbReference type="Pfam" id="PF19302">
    <property type="entry name" value="DUF5915"/>
    <property type="match status" value="1"/>
</dbReference>